<accession>A0ACB9I956</accession>
<comment type="caution">
    <text evidence="1">The sequence shown here is derived from an EMBL/GenBank/DDBJ whole genome shotgun (WGS) entry which is preliminary data.</text>
</comment>
<evidence type="ECO:0000313" key="1">
    <source>
        <dbReference type="EMBL" id="KAI3804108.1"/>
    </source>
</evidence>
<proteinExistence type="predicted"/>
<evidence type="ECO:0000313" key="2">
    <source>
        <dbReference type="Proteomes" id="UP001056120"/>
    </source>
</evidence>
<keyword evidence="2" id="KW-1185">Reference proteome</keyword>
<reference evidence="2" key="1">
    <citation type="journal article" date="2022" name="Mol. Ecol. Resour.">
        <title>The genomes of chicory, endive, great burdock and yacon provide insights into Asteraceae palaeo-polyploidization history and plant inulin production.</title>
        <authorList>
            <person name="Fan W."/>
            <person name="Wang S."/>
            <person name="Wang H."/>
            <person name="Wang A."/>
            <person name="Jiang F."/>
            <person name="Liu H."/>
            <person name="Zhao H."/>
            <person name="Xu D."/>
            <person name="Zhang Y."/>
        </authorList>
    </citation>
    <scope>NUCLEOTIDE SEQUENCE [LARGE SCALE GENOMIC DNA]</scope>
    <source>
        <strain evidence="2">cv. Yunnan</strain>
    </source>
</reference>
<dbReference type="EMBL" id="CM042027">
    <property type="protein sequence ID" value="KAI3804108.1"/>
    <property type="molecule type" value="Genomic_DNA"/>
</dbReference>
<protein>
    <submittedName>
        <fullName evidence="1">Uncharacterized protein</fullName>
    </submittedName>
</protein>
<sequence>MERNGPGPHARALDMDLGLTRPKSTSRVKNCVPDQGADGLDLRIVDVDNPDGINTVDIKISPIQLTKITANQEDMCPIEIDSTVKIGQDVNLPPTSFVRSDAHVQDVNLPL</sequence>
<organism evidence="1 2">
    <name type="scientific">Smallanthus sonchifolius</name>
    <dbReference type="NCBI Taxonomy" id="185202"/>
    <lineage>
        <taxon>Eukaryota</taxon>
        <taxon>Viridiplantae</taxon>
        <taxon>Streptophyta</taxon>
        <taxon>Embryophyta</taxon>
        <taxon>Tracheophyta</taxon>
        <taxon>Spermatophyta</taxon>
        <taxon>Magnoliopsida</taxon>
        <taxon>eudicotyledons</taxon>
        <taxon>Gunneridae</taxon>
        <taxon>Pentapetalae</taxon>
        <taxon>asterids</taxon>
        <taxon>campanulids</taxon>
        <taxon>Asterales</taxon>
        <taxon>Asteraceae</taxon>
        <taxon>Asteroideae</taxon>
        <taxon>Heliantheae alliance</taxon>
        <taxon>Millerieae</taxon>
        <taxon>Smallanthus</taxon>
    </lineage>
</organism>
<gene>
    <name evidence="1" type="ORF">L1987_32278</name>
</gene>
<reference evidence="1 2" key="2">
    <citation type="journal article" date="2022" name="Mol. Ecol. Resour.">
        <title>The genomes of chicory, endive, great burdock and yacon provide insights into Asteraceae paleo-polyploidization history and plant inulin production.</title>
        <authorList>
            <person name="Fan W."/>
            <person name="Wang S."/>
            <person name="Wang H."/>
            <person name="Wang A."/>
            <person name="Jiang F."/>
            <person name="Liu H."/>
            <person name="Zhao H."/>
            <person name="Xu D."/>
            <person name="Zhang Y."/>
        </authorList>
    </citation>
    <scope>NUCLEOTIDE SEQUENCE [LARGE SCALE GENOMIC DNA]</scope>
    <source>
        <strain evidence="2">cv. Yunnan</strain>
        <tissue evidence="1">Leaves</tissue>
    </source>
</reference>
<name>A0ACB9I956_9ASTR</name>
<dbReference type="Proteomes" id="UP001056120">
    <property type="component" value="Linkage Group LG10"/>
</dbReference>